<feature type="region of interest" description="Disordered" evidence="1">
    <location>
        <begin position="148"/>
        <end position="170"/>
    </location>
</feature>
<sequence>MTPVAMDASKGFMAAPFHGGEAGVIDVGAGDGDAADADAFTVKLEIFRVAVVILDLENLGSKGETVESFGRFGRKGRGCGAVDLRCERERDLRQGRELLKEREDDVRANDAIFGGCVVHVVDYNWLRRLQKYWCKDCKQGELDRAQQQAVREQTKEKQHKDGGGGRAEGTCMPASVSSDVALMRLKGGGLMSMCDIKF</sequence>
<dbReference type="AlphaFoldDB" id="A0A8T2Y1I9"/>
<dbReference type="EMBL" id="JACEGQ020000009">
    <property type="protein sequence ID" value="KAH8498946.1"/>
    <property type="molecule type" value="Genomic_DNA"/>
</dbReference>
<dbReference type="Proteomes" id="UP000807159">
    <property type="component" value="Chromosome 9"/>
</dbReference>
<proteinExistence type="predicted"/>
<protein>
    <submittedName>
        <fullName evidence="2">Uncharacterized protein</fullName>
    </submittedName>
</protein>
<comment type="caution">
    <text evidence="2">The sequence shown here is derived from an EMBL/GenBank/DDBJ whole genome shotgun (WGS) entry which is preliminary data.</text>
</comment>
<accession>A0A8T2Y1I9</accession>
<evidence type="ECO:0000256" key="1">
    <source>
        <dbReference type="SAM" id="MobiDB-lite"/>
    </source>
</evidence>
<reference evidence="2" key="1">
    <citation type="journal article" date="2021" name="J. Hered.">
        <title>Genome Assembly of Salicaceae Populus deltoides (Eastern Cottonwood) I-69 Based on Nanopore Sequencing and Hi-C Technologies.</title>
        <authorList>
            <person name="Bai S."/>
            <person name="Wu H."/>
            <person name="Zhang J."/>
            <person name="Pan Z."/>
            <person name="Zhao W."/>
            <person name="Li Z."/>
            <person name="Tong C."/>
        </authorList>
    </citation>
    <scope>NUCLEOTIDE SEQUENCE</scope>
    <source>
        <tissue evidence="2">Leaf</tissue>
    </source>
</reference>
<evidence type="ECO:0000313" key="3">
    <source>
        <dbReference type="Proteomes" id="UP000807159"/>
    </source>
</evidence>
<name>A0A8T2Y1I9_POPDE</name>
<evidence type="ECO:0000313" key="2">
    <source>
        <dbReference type="EMBL" id="KAH8498946.1"/>
    </source>
</evidence>
<organism evidence="2 3">
    <name type="scientific">Populus deltoides</name>
    <name type="common">Eastern poplar</name>
    <name type="synonym">Eastern cottonwood</name>
    <dbReference type="NCBI Taxonomy" id="3696"/>
    <lineage>
        <taxon>Eukaryota</taxon>
        <taxon>Viridiplantae</taxon>
        <taxon>Streptophyta</taxon>
        <taxon>Embryophyta</taxon>
        <taxon>Tracheophyta</taxon>
        <taxon>Spermatophyta</taxon>
        <taxon>Magnoliopsida</taxon>
        <taxon>eudicotyledons</taxon>
        <taxon>Gunneridae</taxon>
        <taxon>Pentapetalae</taxon>
        <taxon>rosids</taxon>
        <taxon>fabids</taxon>
        <taxon>Malpighiales</taxon>
        <taxon>Salicaceae</taxon>
        <taxon>Saliceae</taxon>
        <taxon>Populus</taxon>
    </lineage>
</organism>
<gene>
    <name evidence="2" type="ORF">H0E87_017748</name>
</gene>
<feature type="compositionally biased region" description="Basic and acidic residues" evidence="1">
    <location>
        <begin position="152"/>
        <end position="163"/>
    </location>
</feature>
<keyword evidence="3" id="KW-1185">Reference proteome</keyword>